<dbReference type="InterPro" id="IPR019800">
    <property type="entry name" value="Glyco_hydro_3_AS"/>
</dbReference>
<dbReference type="PRINTS" id="PR00133">
    <property type="entry name" value="GLHYDRLASE3"/>
</dbReference>
<accession>A0ABV5KG76</accession>
<evidence type="ECO:0000313" key="6">
    <source>
        <dbReference type="EMBL" id="MFB9315742.1"/>
    </source>
</evidence>
<dbReference type="GO" id="GO:0016787">
    <property type="term" value="F:hydrolase activity"/>
    <property type="evidence" value="ECO:0007669"/>
    <property type="project" value="UniProtKB-KW"/>
</dbReference>
<evidence type="ECO:0000259" key="5">
    <source>
        <dbReference type="SMART" id="SM01217"/>
    </source>
</evidence>
<dbReference type="SUPFAM" id="SSF52279">
    <property type="entry name" value="Beta-D-glucan exohydrolase, C-terminal domain"/>
    <property type="match status" value="1"/>
</dbReference>
<evidence type="ECO:0000256" key="3">
    <source>
        <dbReference type="ARBA" id="ARBA00023277"/>
    </source>
</evidence>
<keyword evidence="2 4" id="KW-0378">Hydrolase</keyword>
<gene>
    <name evidence="6" type="ORF">ACFFRI_22045</name>
</gene>
<dbReference type="InterPro" id="IPR026891">
    <property type="entry name" value="Fn3-like"/>
</dbReference>
<evidence type="ECO:0000256" key="1">
    <source>
        <dbReference type="ARBA" id="ARBA00005336"/>
    </source>
</evidence>
<evidence type="ECO:0000256" key="2">
    <source>
        <dbReference type="ARBA" id="ARBA00022801"/>
    </source>
</evidence>
<proteinExistence type="inferred from homology"/>
<dbReference type="InterPro" id="IPR001764">
    <property type="entry name" value="Glyco_hydro_3_N"/>
</dbReference>
<keyword evidence="4" id="KW-0326">Glycosidase</keyword>
<keyword evidence="7" id="KW-1185">Reference proteome</keyword>
<comment type="caution">
    <text evidence="6">The sequence shown here is derived from an EMBL/GenBank/DDBJ whole genome shotgun (WGS) entry which is preliminary data.</text>
</comment>
<dbReference type="InterPro" id="IPR002772">
    <property type="entry name" value="Glyco_hydro_3_C"/>
</dbReference>
<feature type="domain" description="Fibronectin type III-like" evidence="5">
    <location>
        <begin position="598"/>
        <end position="668"/>
    </location>
</feature>
<dbReference type="InterPro" id="IPR050288">
    <property type="entry name" value="Cellulose_deg_GH3"/>
</dbReference>
<dbReference type="Proteomes" id="UP001589750">
    <property type="component" value="Unassembled WGS sequence"/>
</dbReference>
<dbReference type="Pfam" id="PF00933">
    <property type="entry name" value="Glyco_hydro_3"/>
    <property type="match status" value="1"/>
</dbReference>
<dbReference type="PROSITE" id="PS00775">
    <property type="entry name" value="GLYCOSYL_HYDROL_F3"/>
    <property type="match status" value="1"/>
</dbReference>
<dbReference type="InterPro" id="IPR017853">
    <property type="entry name" value="GH"/>
</dbReference>
<dbReference type="SMART" id="SM01217">
    <property type="entry name" value="Fn3_like"/>
    <property type="match status" value="1"/>
</dbReference>
<dbReference type="InterPro" id="IPR036962">
    <property type="entry name" value="Glyco_hydro_3_N_sf"/>
</dbReference>
<keyword evidence="3" id="KW-0119">Carbohydrate metabolism</keyword>
<dbReference type="PANTHER" id="PTHR42715:SF10">
    <property type="entry name" value="BETA-GLUCOSIDASE"/>
    <property type="match status" value="1"/>
</dbReference>
<comment type="similarity">
    <text evidence="1 4">Belongs to the glycosyl hydrolase 3 family.</text>
</comment>
<dbReference type="PANTHER" id="PTHR42715">
    <property type="entry name" value="BETA-GLUCOSIDASE"/>
    <property type="match status" value="1"/>
</dbReference>
<evidence type="ECO:0000256" key="4">
    <source>
        <dbReference type="RuleBase" id="RU361161"/>
    </source>
</evidence>
<dbReference type="Pfam" id="PF14310">
    <property type="entry name" value="Fn3-like"/>
    <property type="match status" value="1"/>
</dbReference>
<dbReference type="EMBL" id="JBHMDG010000046">
    <property type="protein sequence ID" value="MFB9315742.1"/>
    <property type="molecule type" value="Genomic_DNA"/>
</dbReference>
<evidence type="ECO:0000313" key="7">
    <source>
        <dbReference type="Proteomes" id="UP001589750"/>
    </source>
</evidence>
<organism evidence="6 7">
    <name type="scientific">Nocardioides plantarum</name>
    <dbReference type="NCBI Taxonomy" id="29299"/>
    <lineage>
        <taxon>Bacteria</taxon>
        <taxon>Bacillati</taxon>
        <taxon>Actinomycetota</taxon>
        <taxon>Actinomycetes</taxon>
        <taxon>Propionibacteriales</taxon>
        <taxon>Nocardioidaceae</taxon>
        <taxon>Nocardioides</taxon>
    </lineage>
</organism>
<dbReference type="Gene3D" id="3.40.50.1700">
    <property type="entry name" value="Glycoside hydrolase family 3 C-terminal domain"/>
    <property type="match status" value="2"/>
</dbReference>
<name>A0ABV5KG76_9ACTN</name>
<dbReference type="Gene3D" id="3.20.20.300">
    <property type="entry name" value="Glycoside hydrolase, family 3, N-terminal domain"/>
    <property type="match status" value="2"/>
</dbReference>
<protein>
    <submittedName>
        <fullName evidence="6">Glycoside hydrolase family 3 C-terminal domain-containing protein</fullName>
    </submittedName>
</protein>
<dbReference type="Gene3D" id="2.60.40.10">
    <property type="entry name" value="Immunoglobulins"/>
    <property type="match status" value="1"/>
</dbReference>
<dbReference type="SUPFAM" id="SSF51445">
    <property type="entry name" value="(Trans)glycosidases"/>
    <property type="match status" value="1"/>
</dbReference>
<sequence length="820" mass="86779">MPTPPREISAGDLTVRQQVSLLSGQDFWHTQGLPEVGLEPMMMSDGPHGLRAQLAAADHLGLGGSEPATCFPPAVTLGSTWDPTMAAEVGVALAEEARDLGVGVVLGPGVNIKRHPLGGRSFEYLSEDPLLSGRMAAAMVAAIQSRGVGASLKHFAVNSHESHRFTYSAVVDDRTLREIYLRAFEIVVTQARPWTVMCAYNAVNGTPASQHRWLLGDVLRDEWGFDGVVVSDWGATYDRVAGVAAGLDLEMPGGASLSDREVVAAVRDGRLDAAVEASAQRVIDLVARTRTTTSSGSAPGSSSGAVTSVDEHDELCRRVAAAGTVLLTNDGLLPLATPWVGEVALIGAFAESPRYQGAGSSSVVPTRVTSARDALAAAGLPVTYARGYDLPVSRRDDDLVAEAVEVARRADVAVVLVGLPPSRESEGFDRDDLALPEQHDRLVRAVCAANPRTVVVLSHGAPVALPWRDLPAAIVETYLGGQAGGAALVDVLIGAAEPGGRLAESFPVQQEDVAADPWFPGRPRQVDYREGIFVGYRHHTTSGIRPAFPFGHGLSYATFAWTDAAVSDTVLSVGEDGTVPSVVVTVTVANTGDRAGSQVVQVYRADLTGVVLRPRRELVGFAKVHLAAGEQRRVEITVDSRGFAFWDVTQDGWRIPTGELVLEVGRSSEDIVFELPLSVEGGVTTSGEPVDTPPVSVLDADFAARLGRPIPVPVPPRPFSRDSTLEELALTPAGRALSHVAARVVRSRVGASADADTAGEAELVLRSLREIPLRSMASFAGGRVGWGVVDSVVDLLEGRPRPVLARVGSVVRRRLGRRRP</sequence>
<dbReference type="InterPro" id="IPR036881">
    <property type="entry name" value="Glyco_hydro_3_C_sf"/>
</dbReference>
<dbReference type="Pfam" id="PF01915">
    <property type="entry name" value="Glyco_hydro_3_C"/>
    <property type="match status" value="1"/>
</dbReference>
<reference evidence="6 7" key="1">
    <citation type="submission" date="2024-09" db="EMBL/GenBank/DDBJ databases">
        <authorList>
            <person name="Sun Q."/>
            <person name="Mori K."/>
        </authorList>
    </citation>
    <scope>NUCLEOTIDE SEQUENCE [LARGE SCALE GENOMIC DNA]</scope>
    <source>
        <strain evidence="6 7">JCM 9626</strain>
    </source>
</reference>
<dbReference type="InterPro" id="IPR013783">
    <property type="entry name" value="Ig-like_fold"/>
</dbReference>
<dbReference type="RefSeq" id="WP_140011753.1">
    <property type="nucleotide sequence ID" value="NZ_JBHMDG010000046.1"/>
</dbReference>